<dbReference type="InterPro" id="IPR011528">
    <property type="entry name" value="NERD"/>
</dbReference>
<organism evidence="2">
    <name type="scientific">Rhizophora mucronata</name>
    <name type="common">Asiatic mangrove</name>
    <dbReference type="NCBI Taxonomy" id="61149"/>
    <lineage>
        <taxon>Eukaryota</taxon>
        <taxon>Viridiplantae</taxon>
        <taxon>Streptophyta</taxon>
        <taxon>Embryophyta</taxon>
        <taxon>Tracheophyta</taxon>
        <taxon>Spermatophyta</taxon>
        <taxon>Magnoliopsida</taxon>
        <taxon>eudicotyledons</taxon>
        <taxon>Gunneridae</taxon>
        <taxon>Pentapetalae</taxon>
        <taxon>rosids</taxon>
        <taxon>fabids</taxon>
        <taxon>Malpighiales</taxon>
        <taxon>Rhizophoraceae</taxon>
        <taxon>Rhizophora</taxon>
    </lineage>
</organism>
<name>A0A2P2NEA3_RHIMU</name>
<feature type="domain" description="NERD" evidence="1">
    <location>
        <begin position="1"/>
        <end position="25"/>
    </location>
</feature>
<protein>
    <recommendedName>
        <fullName evidence="1">NERD domain-containing protein</fullName>
    </recommendedName>
</protein>
<dbReference type="AlphaFoldDB" id="A0A2P2NEA3"/>
<evidence type="ECO:0000313" key="2">
    <source>
        <dbReference type="EMBL" id="MBX40811.1"/>
    </source>
</evidence>
<reference evidence="2" key="1">
    <citation type="submission" date="2018-02" db="EMBL/GenBank/DDBJ databases">
        <title>Rhizophora mucronata_Transcriptome.</title>
        <authorList>
            <person name="Meera S.P."/>
            <person name="Sreeshan A."/>
            <person name="Augustine A."/>
        </authorList>
    </citation>
    <scope>NUCLEOTIDE SEQUENCE</scope>
    <source>
        <tissue evidence="2">Leaf</tissue>
    </source>
</reference>
<dbReference type="EMBL" id="GGEC01060327">
    <property type="protein sequence ID" value="MBX40811.1"/>
    <property type="molecule type" value="Transcribed_RNA"/>
</dbReference>
<accession>A0A2P2NEA3</accession>
<dbReference type="PROSITE" id="PS50965">
    <property type="entry name" value="NERD"/>
    <property type="match status" value="1"/>
</dbReference>
<evidence type="ECO:0000259" key="1">
    <source>
        <dbReference type="PROSITE" id="PS50965"/>
    </source>
</evidence>
<sequence>MEMLVIANKGLIMLGIYMVIGDSIV</sequence>
<proteinExistence type="predicted"/>